<dbReference type="FunFam" id="3.10.290.10:FF:000003">
    <property type="entry name" value="Pseudouridine synthase"/>
    <property type="match status" value="1"/>
</dbReference>
<dbReference type="SUPFAM" id="SSF55120">
    <property type="entry name" value="Pseudouridine synthase"/>
    <property type="match status" value="1"/>
</dbReference>
<dbReference type="EMBL" id="HG917868">
    <property type="protein sequence ID" value="CDM68374.1"/>
    <property type="molecule type" value="Genomic_DNA"/>
</dbReference>
<dbReference type="GO" id="GO:0000455">
    <property type="term" value="P:enzyme-directed rRNA pseudouridine synthesis"/>
    <property type="evidence" value="ECO:0007669"/>
    <property type="project" value="UniProtKB-ARBA"/>
</dbReference>
<dbReference type="PROSITE" id="PS50889">
    <property type="entry name" value="S4"/>
    <property type="match status" value="1"/>
</dbReference>
<keyword evidence="3 5" id="KW-0413">Isomerase</keyword>
<evidence type="ECO:0000256" key="1">
    <source>
        <dbReference type="ARBA" id="ARBA00008348"/>
    </source>
</evidence>
<evidence type="ECO:0000259" key="6">
    <source>
        <dbReference type="SMART" id="SM00363"/>
    </source>
</evidence>
<dbReference type="CDD" id="cd02870">
    <property type="entry name" value="PseudoU_synth_RsuA_like"/>
    <property type="match status" value="1"/>
</dbReference>
<dbReference type="InterPro" id="IPR000748">
    <property type="entry name" value="PsdUridine_synth_RsuA/RluB/E/F"/>
</dbReference>
<dbReference type="Proteomes" id="UP000019426">
    <property type="component" value="Chromosome M2/40_rep1"/>
</dbReference>
<dbReference type="InterPro" id="IPR050343">
    <property type="entry name" value="RsuA_PseudoU_synthase"/>
</dbReference>
<keyword evidence="8" id="KW-1185">Reference proteome</keyword>
<dbReference type="STRING" id="1216932.CM240_1210"/>
<dbReference type="SUPFAM" id="SSF55174">
    <property type="entry name" value="Alpha-L RNA-binding motif"/>
    <property type="match status" value="1"/>
</dbReference>
<evidence type="ECO:0000256" key="3">
    <source>
        <dbReference type="ARBA" id="ARBA00023235"/>
    </source>
</evidence>
<evidence type="ECO:0000256" key="5">
    <source>
        <dbReference type="RuleBase" id="RU003887"/>
    </source>
</evidence>
<dbReference type="Gene3D" id="3.30.70.580">
    <property type="entry name" value="Pseudouridine synthase I, catalytic domain, N-terminal subdomain"/>
    <property type="match status" value="1"/>
</dbReference>
<evidence type="ECO:0000313" key="7">
    <source>
        <dbReference type="EMBL" id="CDM68374.1"/>
    </source>
</evidence>
<dbReference type="GO" id="GO:0120159">
    <property type="term" value="F:rRNA pseudouridine synthase activity"/>
    <property type="evidence" value="ECO:0007669"/>
    <property type="project" value="UniProtKB-ARBA"/>
</dbReference>
<dbReference type="InterPro" id="IPR006145">
    <property type="entry name" value="PsdUridine_synth_RsuA/RluA"/>
</dbReference>
<dbReference type="Gene3D" id="3.30.70.1560">
    <property type="entry name" value="Alpha-L RNA-binding motif"/>
    <property type="match status" value="1"/>
</dbReference>
<sequence length="236" mass="27158">MEERLQKYMASCGVASRRKCEEFILEGRVKVNGIIVNELGKKVLVDKDIIEFDGVKIDKEDKKVYYILNKPTGVITSASDERGRKTVIDIVKSKERIFPIGRLDYNTSGLLLLTNDGEIFNKIMHPRVELFKTYIADVKGYITDKDIEQLKNGIDIGGYITAKAKVFIQKRDDNRSTIRISISEGKNRQIRRMCSKINHDVINLKRISIGDIKLGELKIGEYRKLNDKELNFLFRL</sequence>
<proteinExistence type="inferred from homology"/>
<evidence type="ECO:0000256" key="4">
    <source>
        <dbReference type="PROSITE-ProRule" id="PRU00182"/>
    </source>
</evidence>
<dbReference type="PATRIC" id="fig|1216932.3.peg.1202"/>
<reference evidence="7 8" key="1">
    <citation type="submission" date="2013-11" db="EMBL/GenBank/DDBJ databases">
        <title>Complete genome sequence of Clostridum sp. M2/40.</title>
        <authorList>
            <person name="Wibberg D."/>
            <person name="Puehler A."/>
            <person name="Schlueter A."/>
        </authorList>
    </citation>
    <scope>NUCLEOTIDE SEQUENCE [LARGE SCALE GENOMIC DNA]</scope>
    <source>
        <strain evidence="8">M2/40</strain>
    </source>
</reference>
<dbReference type="OrthoDB" id="9807213at2"/>
<dbReference type="GO" id="GO:0003723">
    <property type="term" value="F:RNA binding"/>
    <property type="evidence" value="ECO:0007669"/>
    <property type="project" value="UniProtKB-KW"/>
</dbReference>
<keyword evidence="2 4" id="KW-0694">RNA-binding</keyword>
<dbReference type="InterPro" id="IPR042092">
    <property type="entry name" value="PsdUridine_s_RsuA/RluB/E/F_cat"/>
</dbReference>
<dbReference type="RefSeq" id="WP_044037394.1">
    <property type="nucleotide sequence ID" value="NZ_HG917868.1"/>
</dbReference>
<dbReference type="InterPro" id="IPR018496">
    <property type="entry name" value="PsdUridine_synth_RsuA/RluB_CS"/>
</dbReference>
<dbReference type="PROSITE" id="PS01149">
    <property type="entry name" value="PSI_RSU"/>
    <property type="match status" value="1"/>
</dbReference>
<dbReference type="FunFam" id="3.30.70.1560:FF:000001">
    <property type="entry name" value="Pseudouridine synthase"/>
    <property type="match status" value="1"/>
</dbReference>
<dbReference type="eggNOG" id="COG1187">
    <property type="taxonomic scope" value="Bacteria"/>
</dbReference>
<dbReference type="PANTHER" id="PTHR47683:SF2">
    <property type="entry name" value="RNA-BINDING S4 DOMAIN-CONTAINING PROTEIN"/>
    <property type="match status" value="1"/>
</dbReference>
<dbReference type="KEGG" id="clt:CM240_1210"/>
<evidence type="ECO:0000256" key="2">
    <source>
        <dbReference type="ARBA" id="ARBA00022884"/>
    </source>
</evidence>
<dbReference type="CDD" id="cd00165">
    <property type="entry name" value="S4"/>
    <property type="match status" value="1"/>
</dbReference>
<dbReference type="InterPro" id="IPR002942">
    <property type="entry name" value="S4_RNA-bd"/>
</dbReference>
<feature type="domain" description="RNA-binding S4" evidence="6">
    <location>
        <begin position="3"/>
        <end position="61"/>
    </location>
</feature>
<comment type="similarity">
    <text evidence="1 5">Belongs to the pseudouridine synthase RsuA family.</text>
</comment>
<dbReference type="Gene3D" id="3.10.290.10">
    <property type="entry name" value="RNA-binding S4 domain"/>
    <property type="match status" value="1"/>
</dbReference>
<protein>
    <recommendedName>
        <fullName evidence="5">Pseudouridine synthase</fullName>
        <ecNumber evidence="5">5.4.99.-</ecNumber>
    </recommendedName>
</protein>
<organism evidence="7 8">
    <name type="scientific">Clostridium bornimense</name>
    <dbReference type="NCBI Taxonomy" id="1216932"/>
    <lineage>
        <taxon>Bacteria</taxon>
        <taxon>Bacillati</taxon>
        <taxon>Bacillota</taxon>
        <taxon>Clostridia</taxon>
        <taxon>Eubacteriales</taxon>
        <taxon>Clostridiaceae</taxon>
        <taxon>Clostridium</taxon>
    </lineage>
</organism>
<dbReference type="InterPro" id="IPR036986">
    <property type="entry name" value="S4_RNA-bd_sf"/>
</dbReference>
<dbReference type="PANTHER" id="PTHR47683">
    <property type="entry name" value="PSEUDOURIDINE SYNTHASE FAMILY PROTEIN-RELATED"/>
    <property type="match status" value="1"/>
</dbReference>
<dbReference type="InterPro" id="IPR020094">
    <property type="entry name" value="TruA/RsuA/RluB/E/F_N"/>
</dbReference>
<accession>W6RXL6</accession>
<gene>
    <name evidence="7" type="primary">rluB</name>
    <name evidence="7" type="ORF">CM240_1210</name>
</gene>
<dbReference type="Pfam" id="PF00849">
    <property type="entry name" value="PseudoU_synth_2"/>
    <property type="match status" value="1"/>
</dbReference>
<dbReference type="HOGENOM" id="CLU_024979_1_2_9"/>
<dbReference type="SMART" id="SM00363">
    <property type="entry name" value="S4"/>
    <property type="match status" value="1"/>
</dbReference>
<evidence type="ECO:0000313" key="8">
    <source>
        <dbReference type="Proteomes" id="UP000019426"/>
    </source>
</evidence>
<dbReference type="NCBIfam" id="TIGR00093">
    <property type="entry name" value="pseudouridine synthase"/>
    <property type="match status" value="1"/>
</dbReference>
<dbReference type="EC" id="5.4.99.-" evidence="5"/>
<dbReference type="AlphaFoldDB" id="W6RXL6"/>
<dbReference type="Pfam" id="PF01479">
    <property type="entry name" value="S4"/>
    <property type="match status" value="1"/>
</dbReference>
<dbReference type="InterPro" id="IPR020103">
    <property type="entry name" value="PsdUridine_synth_cat_dom_sf"/>
</dbReference>
<name>W6RXL6_9CLOT</name>
<dbReference type="GO" id="GO:0005829">
    <property type="term" value="C:cytosol"/>
    <property type="evidence" value="ECO:0007669"/>
    <property type="project" value="UniProtKB-ARBA"/>
</dbReference>